<dbReference type="Proteomes" id="UP001059546">
    <property type="component" value="Chromosome VI"/>
</dbReference>
<evidence type="ECO:0000313" key="2">
    <source>
        <dbReference type="EMBL" id="UTX43371.1"/>
    </source>
</evidence>
<gene>
    <name evidence="2" type="ORF">GPU96_06g11190</name>
</gene>
<sequence>MEENSNPEKKNRSRISFDLAISAFNLLVAAAQIGYHHLTSGNPNDRIVDISKFATSAVLLVSVLKVLYQLRRFTGDHGARKMNRIKILLMVMYLLSFIIGAGLLFTKSDKLSDLKIEDHATIVSMASLLGMVVSSGLLDFKHLPKGNYVDYLIIFSSLVLILKLATFFPPLSKHTGIPDAAKWGCIVVGLVVPLIQNLLSPGSISEPVSHEDFAMFNVLSLLILVLGIAIVSSPHIRKWWQSDKVKPKIVTPKVEETV</sequence>
<dbReference type="AlphaFoldDB" id="A0A9Q9F9J5"/>
<proteinExistence type="predicted"/>
<organism evidence="2 3">
    <name type="scientific">Encephalitozoon hellem</name>
    <name type="common">Microsporidian parasite</name>
    <dbReference type="NCBI Taxonomy" id="27973"/>
    <lineage>
        <taxon>Eukaryota</taxon>
        <taxon>Fungi</taxon>
        <taxon>Fungi incertae sedis</taxon>
        <taxon>Microsporidia</taxon>
        <taxon>Unikaryonidae</taxon>
        <taxon>Encephalitozoon</taxon>
    </lineage>
</organism>
<feature type="transmembrane region" description="Helical" evidence="1">
    <location>
        <begin position="87"/>
        <end position="105"/>
    </location>
</feature>
<reference evidence="2" key="1">
    <citation type="submission" date="2022-08" db="EMBL/GenBank/DDBJ databases">
        <title>Encephalitozoon hellem ATCC 50604 Complete Genome.</title>
        <authorList>
            <person name="Mascarenhas dos Santos A.C."/>
            <person name="Julian A.T."/>
            <person name="Pombert J.-F."/>
        </authorList>
    </citation>
    <scope>NUCLEOTIDE SEQUENCE</scope>
    <source>
        <strain evidence="2">ATCC 50604</strain>
    </source>
</reference>
<evidence type="ECO:0000256" key="1">
    <source>
        <dbReference type="SAM" id="Phobius"/>
    </source>
</evidence>
<name>A0A9Q9F9J5_ENCHE</name>
<feature type="transmembrane region" description="Helical" evidence="1">
    <location>
        <begin position="214"/>
        <end position="236"/>
    </location>
</feature>
<keyword evidence="1" id="KW-0472">Membrane</keyword>
<protein>
    <submittedName>
        <fullName evidence="2">Uncharacterized protein</fullName>
    </submittedName>
</protein>
<keyword evidence="1" id="KW-0812">Transmembrane</keyword>
<accession>A0A9Q9F9J5</accession>
<evidence type="ECO:0000313" key="3">
    <source>
        <dbReference type="Proteomes" id="UP001059546"/>
    </source>
</evidence>
<keyword evidence="1" id="KW-1133">Transmembrane helix</keyword>
<feature type="transmembrane region" description="Helical" evidence="1">
    <location>
        <begin position="47"/>
        <end position="67"/>
    </location>
</feature>
<feature type="transmembrane region" description="Helical" evidence="1">
    <location>
        <begin position="148"/>
        <end position="168"/>
    </location>
</feature>
<feature type="transmembrane region" description="Helical" evidence="1">
    <location>
        <begin position="15"/>
        <end position="35"/>
    </location>
</feature>
<dbReference type="EMBL" id="CP075152">
    <property type="protein sequence ID" value="UTX43371.1"/>
    <property type="molecule type" value="Genomic_DNA"/>
</dbReference>